<dbReference type="Proteomes" id="UP000829685">
    <property type="component" value="Unassembled WGS sequence"/>
</dbReference>
<dbReference type="InterPro" id="IPR050187">
    <property type="entry name" value="Lipid_Phosphate_FormReg"/>
</dbReference>
<dbReference type="GO" id="GO:0046512">
    <property type="term" value="P:sphingosine biosynthetic process"/>
    <property type="evidence" value="ECO:0007669"/>
    <property type="project" value="TreeGrafter"/>
</dbReference>
<dbReference type="AlphaFoldDB" id="A0A9Q0AIV9"/>
<organism evidence="2 3">
    <name type="scientific">Neoarthrinium moseri</name>
    <dbReference type="NCBI Taxonomy" id="1658444"/>
    <lineage>
        <taxon>Eukaryota</taxon>
        <taxon>Fungi</taxon>
        <taxon>Dikarya</taxon>
        <taxon>Ascomycota</taxon>
        <taxon>Pezizomycotina</taxon>
        <taxon>Sordariomycetes</taxon>
        <taxon>Xylariomycetidae</taxon>
        <taxon>Amphisphaeriales</taxon>
        <taxon>Apiosporaceae</taxon>
        <taxon>Neoarthrinium</taxon>
    </lineage>
</organism>
<dbReference type="PROSITE" id="PS50146">
    <property type="entry name" value="DAGK"/>
    <property type="match status" value="1"/>
</dbReference>
<dbReference type="GO" id="GO:0016020">
    <property type="term" value="C:membrane"/>
    <property type="evidence" value="ECO:0007669"/>
    <property type="project" value="TreeGrafter"/>
</dbReference>
<feature type="domain" description="DAGKc" evidence="1">
    <location>
        <begin position="81"/>
        <end position="260"/>
    </location>
</feature>
<dbReference type="GO" id="GO:0005737">
    <property type="term" value="C:cytoplasm"/>
    <property type="evidence" value="ECO:0007669"/>
    <property type="project" value="TreeGrafter"/>
</dbReference>
<gene>
    <name evidence="2" type="ORF">JX265_012122</name>
</gene>
<evidence type="ECO:0000313" key="2">
    <source>
        <dbReference type="EMBL" id="KAI1855859.1"/>
    </source>
</evidence>
<name>A0A9Q0AIV9_9PEZI</name>
<dbReference type="Gene3D" id="2.60.200.40">
    <property type="match status" value="1"/>
</dbReference>
<protein>
    <recommendedName>
        <fullName evidence="1">DAGKc domain-containing protein</fullName>
    </recommendedName>
</protein>
<dbReference type="GO" id="GO:0001727">
    <property type="term" value="F:lipid kinase activity"/>
    <property type="evidence" value="ECO:0007669"/>
    <property type="project" value="TreeGrafter"/>
</dbReference>
<reference evidence="2" key="1">
    <citation type="submission" date="2021-03" db="EMBL/GenBank/DDBJ databases">
        <title>Revisited historic fungal species revealed as producer of novel bioactive compounds through whole genome sequencing and comparative genomics.</title>
        <authorList>
            <person name="Vignolle G.A."/>
            <person name="Hochenegger N."/>
            <person name="Mach R.L."/>
            <person name="Mach-Aigner A.R."/>
            <person name="Javad Rahimi M."/>
            <person name="Salim K.A."/>
            <person name="Chan C.M."/>
            <person name="Lim L.B.L."/>
            <person name="Cai F."/>
            <person name="Druzhinina I.S."/>
            <person name="U'Ren J.M."/>
            <person name="Derntl C."/>
        </authorList>
    </citation>
    <scope>NUCLEOTIDE SEQUENCE</scope>
    <source>
        <strain evidence="2">TUCIM 5799</strain>
    </source>
</reference>
<dbReference type="InterPro" id="IPR017438">
    <property type="entry name" value="ATP-NAD_kinase_N"/>
</dbReference>
<dbReference type="SUPFAM" id="SSF111331">
    <property type="entry name" value="NAD kinase/diacylglycerol kinase-like"/>
    <property type="match status" value="1"/>
</dbReference>
<dbReference type="PANTHER" id="PTHR12358">
    <property type="entry name" value="SPHINGOSINE KINASE"/>
    <property type="match status" value="1"/>
</dbReference>
<evidence type="ECO:0000313" key="3">
    <source>
        <dbReference type="Proteomes" id="UP000829685"/>
    </source>
</evidence>
<comment type="caution">
    <text evidence="2">The sequence shown here is derived from an EMBL/GenBank/DDBJ whole genome shotgun (WGS) entry which is preliminary data.</text>
</comment>
<keyword evidence="3" id="KW-1185">Reference proteome</keyword>
<dbReference type="EMBL" id="JAFIMR010000049">
    <property type="protein sequence ID" value="KAI1855859.1"/>
    <property type="molecule type" value="Genomic_DNA"/>
</dbReference>
<evidence type="ECO:0000259" key="1">
    <source>
        <dbReference type="PROSITE" id="PS50146"/>
    </source>
</evidence>
<dbReference type="InterPro" id="IPR016064">
    <property type="entry name" value="NAD/diacylglycerol_kinase_sf"/>
</dbReference>
<dbReference type="Pfam" id="PF00781">
    <property type="entry name" value="DAGK_cat"/>
    <property type="match status" value="1"/>
</dbReference>
<dbReference type="InterPro" id="IPR001206">
    <property type="entry name" value="Diacylglycerol_kinase_cat_dom"/>
</dbReference>
<sequence>MTGTSDSMPTQLGSEDLQVEKVVCVIKSPLDATLYEVLSLEEREHDGVKSFEVTTQPSARPRQSLLDELLVENVPDYLCESDTRKVHVVVSTGSGTALAQSFYQSALRPVLEKFGLAAANTSSDGPSVSHAGSDARTYALTITQDAQSIRRFARDLSMSTKGLHGSGMQHTVVLLSGDGGIVELLNGKAPIDEVGMSDTSRPLIIMLPLGTGNALFHSLHKPLYATAGSAEPSPLVLGLRTLLKGQTAPLPSFRVDFSAGSRTITYVDPAKDHSSGSEQGIQEQSNAATHLYGAIVASYGFHSQLVWESDTPEYRKHGAQRFQMVAAELLKESHAYNATVELSSTGESTSKKLDRGQHAYILATMVSNLEKTFTISPASIPLDGKLRLIHFGAVGGQKTMDIMMQAYNNGNHVGMEWTADDGRPERVGYDEVKQVKVTTDEADARWRKVCIDGTIVEIPKGGSMTIATEEHPHFQVLVHQSLKAA</sequence>
<dbReference type="PANTHER" id="PTHR12358:SF108">
    <property type="entry name" value="DAGKC DOMAIN-CONTAINING PROTEIN"/>
    <property type="match status" value="1"/>
</dbReference>
<accession>A0A9Q0AIV9</accession>
<proteinExistence type="predicted"/>
<dbReference type="Gene3D" id="3.40.50.10330">
    <property type="entry name" value="Probable inorganic polyphosphate/atp-NAD kinase, domain 1"/>
    <property type="match status" value="1"/>
</dbReference>